<dbReference type="SUPFAM" id="SSF102588">
    <property type="entry name" value="LmbE-like"/>
    <property type="match status" value="1"/>
</dbReference>
<protein>
    <recommendedName>
        <fullName evidence="3">GlcNAc-PI de-N-acetylase</fullName>
    </recommendedName>
</protein>
<dbReference type="AlphaFoldDB" id="A0A2H0B553"/>
<dbReference type="InterPro" id="IPR024078">
    <property type="entry name" value="LmbE-like_dom_sf"/>
</dbReference>
<sequence length="247" mass="28460">MEIYCNALVRDNMQIIESITELKISKSSRVLILMPHPDDEAVFTTGLILFLHRNNIPLKVITLTKGEASSLRFGLKPNEDLSKARVKEQKRAFTILKVKDYEIKNIPDGQIENNKTEIKNIIQTQIKSFKPTHLVTLEPDGIYGHPDHVALSRFVTQTCKSPLKLLYATVCPHFVLPKSSRMAKIAKIEPIPAQFQLNLALSDIIIKLKTLNAHGSQFRNFWHLFGTAYVFLRNKMLFREYFTYYEK</sequence>
<dbReference type="InterPro" id="IPR003737">
    <property type="entry name" value="GlcNAc_PI_deacetylase-related"/>
</dbReference>
<gene>
    <name evidence="1" type="ORF">COX08_04535</name>
</gene>
<accession>A0A2H0B553</accession>
<dbReference type="PANTHER" id="PTHR12993">
    <property type="entry name" value="N-ACETYLGLUCOSAMINYL-PHOSPHATIDYLINOSITOL DE-N-ACETYLASE-RELATED"/>
    <property type="match status" value="1"/>
</dbReference>
<dbReference type="EMBL" id="PCSR01000107">
    <property type="protein sequence ID" value="PIP52782.1"/>
    <property type="molecule type" value="Genomic_DNA"/>
</dbReference>
<dbReference type="Proteomes" id="UP000229459">
    <property type="component" value="Unassembled WGS sequence"/>
</dbReference>
<reference evidence="1 2" key="1">
    <citation type="submission" date="2017-09" db="EMBL/GenBank/DDBJ databases">
        <title>Depth-based differentiation of microbial function through sediment-hosted aquifers and enrichment of novel symbionts in the deep terrestrial subsurface.</title>
        <authorList>
            <person name="Probst A.J."/>
            <person name="Ladd B."/>
            <person name="Jarett J.K."/>
            <person name="Geller-Mcgrath D.E."/>
            <person name="Sieber C.M."/>
            <person name="Emerson J.B."/>
            <person name="Anantharaman K."/>
            <person name="Thomas B.C."/>
            <person name="Malmstrom R."/>
            <person name="Stieglmeier M."/>
            <person name="Klingl A."/>
            <person name="Woyke T."/>
            <person name="Ryan C.M."/>
            <person name="Banfield J.F."/>
        </authorList>
    </citation>
    <scope>NUCLEOTIDE SEQUENCE [LARGE SCALE GENOMIC DNA]</scope>
    <source>
        <strain evidence="1">CG23_combo_of_CG06-09_8_20_14_all_34_8</strain>
    </source>
</reference>
<comment type="caution">
    <text evidence="1">The sequence shown here is derived from an EMBL/GenBank/DDBJ whole genome shotgun (WGS) entry which is preliminary data.</text>
</comment>
<name>A0A2H0B553_9BACT</name>
<dbReference type="GO" id="GO:0016811">
    <property type="term" value="F:hydrolase activity, acting on carbon-nitrogen (but not peptide) bonds, in linear amides"/>
    <property type="evidence" value="ECO:0007669"/>
    <property type="project" value="TreeGrafter"/>
</dbReference>
<dbReference type="Gene3D" id="3.40.50.10320">
    <property type="entry name" value="LmbE-like"/>
    <property type="match status" value="1"/>
</dbReference>
<organism evidence="1 2">
    <name type="scientific">Candidatus Beckwithbacteria bacterium CG23_combo_of_CG06-09_8_20_14_all_34_8</name>
    <dbReference type="NCBI Taxonomy" id="1974497"/>
    <lineage>
        <taxon>Bacteria</taxon>
        <taxon>Candidatus Beckwithiibacteriota</taxon>
    </lineage>
</organism>
<dbReference type="PANTHER" id="PTHR12993:SF11">
    <property type="entry name" value="N-ACETYLGLUCOSAMINYL-PHOSPHATIDYLINOSITOL DE-N-ACETYLASE"/>
    <property type="match status" value="1"/>
</dbReference>
<evidence type="ECO:0000313" key="2">
    <source>
        <dbReference type="Proteomes" id="UP000229459"/>
    </source>
</evidence>
<evidence type="ECO:0000313" key="1">
    <source>
        <dbReference type="EMBL" id="PIP52782.1"/>
    </source>
</evidence>
<evidence type="ECO:0008006" key="3">
    <source>
        <dbReference type="Google" id="ProtNLM"/>
    </source>
</evidence>
<dbReference type="Pfam" id="PF02585">
    <property type="entry name" value="PIG-L"/>
    <property type="match status" value="1"/>
</dbReference>
<proteinExistence type="predicted"/>